<dbReference type="Gene3D" id="1.20.245.10">
    <property type="entry name" value="Lipoxygenase-1, Domain 5"/>
    <property type="match status" value="1"/>
</dbReference>
<dbReference type="RefSeq" id="WP_027843955.1">
    <property type="nucleotide sequence ID" value="NZ_LMTZ01000163.1"/>
</dbReference>
<dbReference type="GO" id="GO:0016702">
    <property type="term" value="F:oxidoreductase activity, acting on single donors with incorporation of molecular oxygen, incorporation of two atoms of oxygen"/>
    <property type="evidence" value="ECO:0007669"/>
    <property type="project" value="InterPro"/>
</dbReference>
<dbReference type="PANTHER" id="PTHR11771">
    <property type="entry name" value="LIPOXYGENASE"/>
    <property type="match status" value="1"/>
</dbReference>
<dbReference type="GO" id="GO:0046872">
    <property type="term" value="F:metal ion binding"/>
    <property type="evidence" value="ECO:0007669"/>
    <property type="project" value="UniProtKB-KW"/>
</dbReference>
<keyword evidence="5" id="KW-1185">Reference proteome</keyword>
<dbReference type="PROSITE" id="PS51393">
    <property type="entry name" value="LIPOXYGENASE_3"/>
    <property type="match status" value="1"/>
</dbReference>
<evidence type="ECO:0000313" key="4">
    <source>
        <dbReference type="EMBL" id="KST62074.1"/>
    </source>
</evidence>
<dbReference type="InterPro" id="IPR000907">
    <property type="entry name" value="LipOase"/>
</dbReference>
<evidence type="ECO:0000313" key="5">
    <source>
        <dbReference type="Proteomes" id="UP000053372"/>
    </source>
</evidence>
<evidence type="ECO:0000256" key="2">
    <source>
        <dbReference type="ARBA" id="ARBA00023002"/>
    </source>
</evidence>
<dbReference type="SUPFAM" id="SSF48484">
    <property type="entry name" value="Lipoxigenase"/>
    <property type="match status" value="1"/>
</dbReference>
<organism evidence="4 5">
    <name type="scientific">Mastigocoleus testarum BC008</name>
    <dbReference type="NCBI Taxonomy" id="371196"/>
    <lineage>
        <taxon>Bacteria</taxon>
        <taxon>Bacillati</taxon>
        <taxon>Cyanobacteriota</taxon>
        <taxon>Cyanophyceae</taxon>
        <taxon>Nostocales</taxon>
        <taxon>Hapalosiphonaceae</taxon>
        <taxon>Mastigocoleus</taxon>
    </lineage>
</organism>
<proteinExistence type="predicted"/>
<dbReference type="OrthoDB" id="5912511at2"/>
<keyword evidence="2" id="KW-0560">Oxidoreductase</keyword>
<reference evidence="4 5" key="1">
    <citation type="journal article" date="2015" name="Genome Announc.">
        <title>Draft Genome of the Euendolithic (true boring) Cyanobacterium Mastigocoleus testarum strain BC008.</title>
        <authorList>
            <person name="Guida B.S."/>
            <person name="Garcia-Pichel F."/>
        </authorList>
    </citation>
    <scope>NUCLEOTIDE SEQUENCE [LARGE SCALE GENOMIC DNA]</scope>
    <source>
        <strain evidence="4 5">BC008</strain>
    </source>
</reference>
<comment type="caution">
    <text evidence="4">The sequence shown here is derived from an EMBL/GenBank/DDBJ whole genome shotgun (WGS) entry which is preliminary data.</text>
</comment>
<dbReference type="Pfam" id="PF00305">
    <property type="entry name" value="Lipoxygenase"/>
    <property type="match status" value="1"/>
</dbReference>
<name>A0A0V7ZC48_9CYAN</name>
<dbReference type="Proteomes" id="UP000053372">
    <property type="component" value="Unassembled WGS sequence"/>
</dbReference>
<dbReference type="Gene3D" id="3.10.450.60">
    <property type="match status" value="1"/>
</dbReference>
<dbReference type="InterPro" id="IPR013819">
    <property type="entry name" value="LipOase_C"/>
</dbReference>
<feature type="domain" description="Lipoxygenase" evidence="3">
    <location>
        <begin position="1"/>
        <end position="552"/>
    </location>
</feature>
<evidence type="ECO:0000256" key="1">
    <source>
        <dbReference type="ARBA" id="ARBA00022723"/>
    </source>
</evidence>
<sequence length="552" mass="63642">MKPYLPQNDPNPEKRKDWLNKNREEYQFNFNYLSPLPLIDDVPNNEAFSPKYLAERLPLTFGKLSANTLGIRLRSFWDPFDEFQDYEDFFPVLPTPELLKTYQNDEYFAEQRLSGVNPMVIRSIKELPPHFAFSIRDLQAEFGTSLNLEQELNNGNLYIADYTSLSFVRGGSYLRGRKSLPAPIALFCWRNSGYCDRGELTPIAIQLVPELGTGSRILTPFDSHLNWLYAKICMQIADANHHEMSSHLCHTHLVMEPFAVVTARQLAENHPLGLLLRPHFRFMLHNNELARKNLINQGGYVDNLLGGTLRESLQIVRDAYFKNAEEFWSLDEFALPKEIANRGLDDTDRLPHYPYRDDGMLLWNAIEKFVSNYLSIYYPNPGDIKDDRELQAWAAELVAADGGRVKGVPSQFENLQQLIDVVTGIIFTCGPQHSAVNYPQYEYMAFVPNMPLAGYQAVDSNPNMDLKSLMAFLPPPNQTADQLQIIYGLSAYRYDRLGYYDREFSDPHAEEVVRLFQQDLNQVERKIELRNKNRLVEYNFLKPSLVLNSISI</sequence>
<accession>A0A0V7ZC48</accession>
<dbReference type="InterPro" id="IPR036226">
    <property type="entry name" value="LipOase_C_sf"/>
</dbReference>
<evidence type="ECO:0000259" key="3">
    <source>
        <dbReference type="PROSITE" id="PS51393"/>
    </source>
</evidence>
<dbReference type="PRINTS" id="PR00087">
    <property type="entry name" value="LIPOXYGENASE"/>
</dbReference>
<dbReference type="AlphaFoldDB" id="A0A0V7ZC48"/>
<dbReference type="EMBL" id="LMTZ01000163">
    <property type="protein sequence ID" value="KST62074.1"/>
    <property type="molecule type" value="Genomic_DNA"/>
</dbReference>
<gene>
    <name evidence="4" type="ORF">BC008_08570</name>
</gene>
<protein>
    <submittedName>
        <fullName evidence="4">Lipoxygenase</fullName>
    </submittedName>
</protein>
<keyword evidence="1" id="KW-0479">Metal-binding</keyword>
<dbReference type="GO" id="GO:0034440">
    <property type="term" value="P:lipid oxidation"/>
    <property type="evidence" value="ECO:0007669"/>
    <property type="project" value="InterPro"/>
</dbReference>